<feature type="compositionally biased region" description="Low complexity" evidence="1">
    <location>
        <begin position="448"/>
        <end position="499"/>
    </location>
</feature>
<feature type="compositionally biased region" description="Low complexity" evidence="1">
    <location>
        <begin position="400"/>
        <end position="411"/>
    </location>
</feature>
<feature type="region of interest" description="Disordered" evidence="1">
    <location>
        <begin position="388"/>
        <end position="636"/>
    </location>
</feature>
<feature type="compositionally biased region" description="Polar residues" evidence="1">
    <location>
        <begin position="430"/>
        <end position="439"/>
    </location>
</feature>
<organism evidence="3">
    <name type="scientific">Babesia rossi</name>
    <dbReference type="NCBI Taxonomy" id="167444"/>
    <lineage>
        <taxon>Eukaryota</taxon>
        <taxon>Sar</taxon>
        <taxon>Alveolata</taxon>
        <taxon>Apicomplexa</taxon>
        <taxon>Aconoidasida</taxon>
        <taxon>Piroplasmida</taxon>
        <taxon>Babesiidae</taxon>
        <taxon>Babesia</taxon>
    </lineage>
</organism>
<sequence>MMLRLIPFFAALFAPLLASGRLNAYQKKEVNYGIEFDITSKNLPKGVRKGYMEHQAAYGISFSADYPWKFAKVLYKEEVLLEAPEDKQILGLVSFGFEEHSLILVVLEGKLLAFSAYDDKVEKVKIKHYLSCNTFSISSHMVMNAQKVREEIGIAVDFSHLATQNKWYLSYRKGRYDLINDGRIRGADEQGWTYIDNDSSDGSDIEEGEYLSVCPYTSLEDYAGDISDVAFIAFQSYGGYQDSDDEGDQDDAFYEEFFKTYGRDDDDYVWPVEKIRLVEQNSIEKIYQVQDEIRVNSDEEGWGMHIPLEPDNKRRVFRFNVVVIPSEKAQYLKVQFSLISPEAYYKTNISQRCKENEEVKDEKVPDEIELDYENSFDIDKWLARNEEEQNEDVTNVELGSTRSRSSSNASKDSLDGVPKVTVEHRLSGARSVSSESLHSNIDDDKASVKSAASLKSADSAKSVASVRSPDSVESAGSAKSAGSVKSAASVRSADSVESAGSAKSAASVRSADSVESAGSAKSVASVRSADSVESAGSAKSVASVRSADSVESAGSAKSVASVRSADSVESAGSAKSVASVRSADSVESAGSAKSVASVRSADSVESAGSAKSVASVRSADSVESAGSAKSVASVRSADADVLHDTHLDEADMQHLINRNGADDDDHLDGVSLASYNTEDKASVLSAGSARISMGSNSLSGGIDELDFPAIDVSDDDDDN</sequence>
<gene>
    <name evidence="3" type="primary">EcyMA1.2</name>
</gene>
<proteinExistence type="predicted"/>
<accession>Q95R21</accession>
<keyword evidence="2" id="KW-0732">Signal</keyword>
<evidence type="ECO:0000313" key="3">
    <source>
        <dbReference type="EMBL" id="CAD10044.1"/>
    </source>
</evidence>
<feature type="region of interest" description="Disordered" evidence="1">
    <location>
        <begin position="695"/>
        <end position="719"/>
    </location>
</feature>
<dbReference type="EMBL" id="AJ416996">
    <property type="protein sequence ID" value="CAD10044.1"/>
    <property type="molecule type" value="Genomic_DNA"/>
</dbReference>
<feature type="signal peptide" evidence="2">
    <location>
        <begin position="1"/>
        <end position="18"/>
    </location>
</feature>
<dbReference type="AlphaFoldDB" id="Q95R21"/>
<protein>
    <submittedName>
        <fullName evidence="3">Surface-erythrocyte phosphoprotein</fullName>
    </submittedName>
</protein>
<feature type="chain" id="PRO_5004321056" evidence="2">
    <location>
        <begin position="19"/>
        <end position="719"/>
    </location>
</feature>
<name>Q95R21_BABRS</name>
<reference evidence="3" key="1">
    <citation type="submission" date="2001-10" db="EMBL/GenBank/DDBJ databases">
        <title>Characterisation and molecular cloning of BrEcyMA1, a surface erythrocyte-localised phosphoprotein of Babesia rossi.</title>
        <authorList>
            <person name="Carret C.K."/>
            <person name="Carcy B."/>
            <person name="Drakulovski P."/>
            <person name="Depoix D."/>
            <person name="Cibrelus P."/>
            <person name="Schetters T.P.M."/>
            <person name="Moubri K."/>
            <person name="Gorenflot A."/>
        </authorList>
    </citation>
    <scope>NUCLEOTIDE SEQUENCE</scope>
    <source>
        <strain evidence="3">Br2</strain>
    </source>
</reference>
<evidence type="ECO:0000256" key="1">
    <source>
        <dbReference type="SAM" id="MobiDB-lite"/>
    </source>
</evidence>
<evidence type="ECO:0000256" key="2">
    <source>
        <dbReference type="SAM" id="SignalP"/>
    </source>
</evidence>